<reference evidence="2" key="1">
    <citation type="submission" date="2016-06" db="EMBL/GenBank/DDBJ databases">
        <authorList>
            <person name="Varghese N."/>
            <person name="Submissions Spin"/>
        </authorList>
    </citation>
    <scope>NUCLEOTIDE SEQUENCE [LARGE SCALE GENOMIC DNA]</scope>
    <source>
        <strain evidence="2">DSM 43168</strain>
    </source>
</reference>
<organism evidence="1 2">
    <name type="scientific">Micromonospora carbonacea</name>
    <dbReference type="NCBI Taxonomy" id="47853"/>
    <lineage>
        <taxon>Bacteria</taxon>
        <taxon>Bacillati</taxon>
        <taxon>Actinomycetota</taxon>
        <taxon>Actinomycetes</taxon>
        <taxon>Micromonosporales</taxon>
        <taxon>Micromonosporaceae</taxon>
        <taxon>Micromonospora</taxon>
    </lineage>
</organism>
<proteinExistence type="predicted"/>
<evidence type="ECO:0000313" key="1">
    <source>
        <dbReference type="EMBL" id="SCF26854.1"/>
    </source>
</evidence>
<keyword evidence="2" id="KW-1185">Reference proteome</keyword>
<dbReference type="AlphaFoldDB" id="A0A1C4Z1S4"/>
<dbReference type="RefSeq" id="WP_074475534.1">
    <property type="nucleotide sequence ID" value="NZ_FMCT01000007.1"/>
</dbReference>
<protein>
    <recommendedName>
        <fullName evidence="3">Hpr(Ser) kinase/phosphatase</fullName>
    </recommendedName>
</protein>
<dbReference type="Proteomes" id="UP000183585">
    <property type="component" value="Unassembled WGS sequence"/>
</dbReference>
<evidence type="ECO:0000313" key="2">
    <source>
        <dbReference type="Proteomes" id="UP000183585"/>
    </source>
</evidence>
<name>A0A1C4Z1S4_9ACTN</name>
<dbReference type="Gene3D" id="3.40.50.300">
    <property type="entry name" value="P-loop containing nucleotide triphosphate hydrolases"/>
    <property type="match status" value="1"/>
</dbReference>
<dbReference type="SUPFAM" id="SSF53795">
    <property type="entry name" value="PEP carboxykinase-like"/>
    <property type="match status" value="1"/>
</dbReference>
<dbReference type="InterPro" id="IPR027417">
    <property type="entry name" value="P-loop_NTPase"/>
</dbReference>
<evidence type="ECO:0008006" key="3">
    <source>
        <dbReference type="Google" id="ProtNLM"/>
    </source>
</evidence>
<accession>A0A1C4Z1S4</accession>
<gene>
    <name evidence="1" type="ORF">GA0070563_107165</name>
</gene>
<dbReference type="EMBL" id="FMCT01000007">
    <property type="protein sequence ID" value="SCF26854.1"/>
    <property type="molecule type" value="Genomic_DNA"/>
</dbReference>
<sequence>MRLSERFAYGLRVHGLDGVPELPPAHPGDDLPQVRIRQVTDGPPPAPVTLNHRYGARPLADGCRHLAVDRARRTATFHGPPLTADLLAHPYLAPVATAFNRWAGRETFHAGGFCGGGRGWAVAGPRTAGKSSLLAALADRAVPVLADDVLAVDGRDTFAGPRCIDLRAPVPGATLPLRRARDGTRIRVPLPPVPHRMPLGGWFFLHWGDALRLDPVPPTELLARLAAWRSWRELPTDPATLLTLAALPAWHLTRPRDWAALDEVCRLLESVTTTAPELVAP</sequence>